<dbReference type="RefSeq" id="WP_241061953.1">
    <property type="nucleotide sequence ID" value="NZ_JAKWJU010000002.1"/>
</dbReference>
<keyword evidence="2" id="KW-1185">Reference proteome</keyword>
<evidence type="ECO:0000313" key="2">
    <source>
        <dbReference type="Proteomes" id="UP001166784"/>
    </source>
</evidence>
<organism evidence="1 2">
    <name type="scientific">Streptomyces marispadix</name>
    <dbReference type="NCBI Taxonomy" id="2922868"/>
    <lineage>
        <taxon>Bacteria</taxon>
        <taxon>Bacillati</taxon>
        <taxon>Actinomycetota</taxon>
        <taxon>Actinomycetes</taxon>
        <taxon>Kitasatosporales</taxon>
        <taxon>Streptomycetaceae</taxon>
        <taxon>Streptomyces</taxon>
    </lineage>
</organism>
<reference evidence="1" key="2">
    <citation type="journal article" date="2023" name="Int. J. Syst. Evol. Microbiol.">
        <title>Streptomyces marispadix sp. nov., isolated from marine beach sediment of the Northern Coast of Portugal.</title>
        <authorList>
            <person name="dos Santos J.D.N."/>
            <person name="Vitorino I.R."/>
            <person name="Kallscheuer N."/>
            <person name="Srivastava A."/>
            <person name="Krautwurst S."/>
            <person name="Marz M."/>
            <person name="Jogler C."/>
            <person name="Lobo Da Cunha A."/>
            <person name="Catita J."/>
            <person name="Goncalves H."/>
            <person name="Gonzalez I."/>
            <person name="Reyes F."/>
            <person name="Lage O.M."/>
        </authorList>
    </citation>
    <scope>NUCLEOTIDE SEQUENCE</scope>
    <source>
        <strain evidence="1">M600PL45_2</strain>
    </source>
</reference>
<sequence length="132" mass="14282">MLGLWKAARSAREFVESSRRDGGTYELNWPPLQGSTRGSARGAPLAVARLRIAERLLMGFLDPVEDALFITHGLRSLGFPASFHLGRETAPTVAPGGFYAWTQCGSAVLTTSLPVREEYTEVLSTGGREALC</sequence>
<protein>
    <submittedName>
        <fullName evidence="1">Lasso peptide biosynthesis protein</fullName>
    </submittedName>
</protein>
<dbReference type="Proteomes" id="UP001166784">
    <property type="component" value="Unassembled WGS sequence"/>
</dbReference>
<name>A0ABS9T3T1_9ACTN</name>
<evidence type="ECO:0000313" key="1">
    <source>
        <dbReference type="EMBL" id="MCH6163103.1"/>
    </source>
</evidence>
<proteinExistence type="predicted"/>
<dbReference type="EMBL" id="JAKWJU010000002">
    <property type="protein sequence ID" value="MCH6163103.1"/>
    <property type="molecule type" value="Genomic_DNA"/>
</dbReference>
<reference evidence="1" key="1">
    <citation type="submission" date="2022-03" db="EMBL/GenBank/DDBJ databases">
        <authorList>
            <person name="Santos J.D.N."/>
            <person name="Kallscheuer N."/>
            <person name="Jogler C."/>
            <person name="Lage O.M."/>
        </authorList>
    </citation>
    <scope>NUCLEOTIDE SEQUENCE</scope>
    <source>
        <strain evidence="1">M600PL45_2</strain>
    </source>
</reference>
<comment type="caution">
    <text evidence="1">The sequence shown here is derived from an EMBL/GenBank/DDBJ whole genome shotgun (WGS) entry which is preliminary data.</text>
</comment>
<gene>
    <name evidence="1" type="ORF">MMA15_22735</name>
</gene>
<accession>A0ABS9T3T1</accession>